<accession>A0ABD2MLM9</accession>
<dbReference type="InterPro" id="IPR004119">
    <property type="entry name" value="EcKL"/>
</dbReference>
<dbReference type="EMBL" id="JABFTP020000001">
    <property type="protein sequence ID" value="KAL3267272.1"/>
    <property type="molecule type" value="Genomic_DNA"/>
</dbReference>
<evidence type="ECO:0000313" key="2">
    <source>
        <dbReference type="EMBL" id="KAL3267272.1"/>
    </source>
</evidence>
<name>A0ABD2MLM9_9CUCU</name>
<feature type="domain" description="CHK kinase-like" evidence="1">
    <location>
        <begin position="117"/>
        <end position="291"/>
    </location>
</feature>
<dbReference type="AlphaFoldDB" id="A0ABD2MLM9"/>
<evidence type="ECO:0000259" key="1">
    <source>
        <dbReference type="SMART" id="SM00587"/>
    </source>
</evidence>
<dbReference type="InterPro" id="IPR011009">
    <property type="entry name" value="Kinase-like_dom_sf"/>
</dbReference>
<dbReference type="PANTHER" id="PTHR11012:SF30">
    <property type="entry name" value="PROTEIN KINASE-LIKE DOMAIN-CONTAINING"/>
    <property type="match status" value="1"/>
</dbReference>
<dbReference type="Pfam" id="PF02958">
    <property type="entry name" value="EcKL"/>
    <property type="match status" value="1"/>
</dbReference>
<organism evidence="2 3">
    <name type="scientific">Cryptolaemus montrouzieri</name>
    <dbReference type="NCBI Taxonomy" id="559131"/>
    <lineage>
        <taxon>Eukaryota</taxon>
        <taxon>Metazoa</taxon>
        <taxon>Ecdysozoa</taxon>
        <taxon>Arthropoda</taxon>
        <taxon>Hexapoda</taxon>
        <taxon>Insecta</taxon>
        <taxon>Pterygota</taxon>
        <taxon>Neoptera</taxon>
        <taxon>Endopterygota</taxon>
        <taxon>Coleoptera</taxon>
        <taxon>Polyphaga</taxon>
        <taxon>Cucujiformia</taxon>
        <taxon>Coccinelloidea</taxon>
        <taxon>Coccinellidae</taxon>
        <taxon>Scymninae</taxon>
        <taxon>Scymnini</taxon>
        <taxon>Cryptolaemus</taxon>
    </lineage>
</organism>
<dbReference type="Proteomes" id="UP001516400">
    <property type="component" value="Unassembled WGS sequence"/>
</dbReference>
<sequence length="375" mass="43607">MSLKELQSLISPKFSTDDLLRIVEVHSDLKNIKLGNIILTPSSQKIGDSYLSNIVRFSIDASGINERGESKSVTVNVITKVWSSVKDFYKSKHLEKEFDEVIPLFLTHYIGGYDDFICLEDLSYKNYRSMERGDGINQFYTIQVLDLFAKFHALSLAFKDQKPEMFAEIAGSLKETYFSEKYFSWYGKLQESLLIFKNDFFKKTCDICERKRCHLSGITQGDAWLPNFLFRQDGKDQLSVVMIDFQLARWAPFSNDISFFLLTCVEENTLIKCWDEFINEYAIRMKKYLTVLGSSSDLFNVEEFYKDLRSNLVFNIAMVIEALPMSLLDGFDLDVIQGNEEVPLESVWVIHPFEDEKRRRRVANVIKLIIDKLWV</sequence>
<dbReference type="PANTHER" id="PTHR11012">
    <property type="entry name" value="PROTEIN KINASE-LIKE DOMAIN-CONTAINING"/>
    <property type="match status" value="1"/>
</dbReference>
<dbReference type="InterPro" id="IPR015897">
    <property type="entry name" value="CHK_kinase-like"/>
</dbReference>
<evidence type="ECO:0000313" key="3">
    <source>
        <dbReference type="Proteomes" id="UP001516400"/>
    </source>
</evidence>
<gene>
    <name evidence="2" type="ORF">HHI36_011405</name>
</gene>
<keyword evidence="3" id="KW-1185">Reference proteome</keyword>
<comment type="caution">
    <text evidence="2">The sequence shown here is derived from an EMBL/GenBank/DDBJ whole genome shotgun (WGS) entry which is preliminary data.</text>
</comment>
<protein>
    <recommendedName>
        <fullName evidence="1">CHK kinase-like domain-containing protein</fullName>
    </recommendedName>
</protein>
<dbReference type="SMART" id="SM00587">
    <property type="entry name" value="CHK"/>
    <property type="match status" value="1"/>
</dbReference>
<dbReference type="Gene3D" id="3.90.1200.10">
    <property type="match status" value="1"/>
</dbReference>
<dbReference type="SUPFAM" id="SSF56112">
    <property type="entry name" value="Protein kinase-like (PK-like)"/>
    <property type="match status" value="1"/>
</dbReference>
<proteinExistence type="predicted"/>
<reference evidence="2 3" key="1">
    <citation type="journal article" date="2021" name="BMC Biol.">
        <title>Horizontally acquired antibacterial genes associated with adaptive radiation of ladybird beetles.</title>
        <authorList>
            <person name="Li H.S."/>
            <person name="Tang X.F."/>
            <person name="Huang Y.H."/>
            <person name="Xu Z.Y."/>
            <person name="Chen M.L."/>
            <person name="Du X.Y."/>
            <person name="Qiu B.Y."/>
            <person name="Chen P.T."/>
            <person name="Zhang W."/>
            <person name="Slipinski A."/>
            <person name="Escalona H.E."/>
            <person name="Waterhouse R.M."/>
            <person name="Zwick A."/>
            <person name="Pang H."/>
        </authorList>
    </citation>
    <scope>NUCLEOTIDE SEQUENCE [LARGE SCALE GENOMIC DNA]</scope>
    <source>
        <strain evidence="2">SYSU2018</strain>
    </source>
</reference>